<dbReference type="GO" id="GO:0043565">
    <property type="term" value="F:sequence-specific DNA binding"/>
    <property type="evidence" value="ECO:0007669"/>
    <property type="project" value="InterPro"/>
</dbReference>
<feature type="region of interest" description="Disordered" evidence="11">
    <location>
        <begin position="23"/>
        <end position="46"/>
    </location>
</feature>
<sequence>MADVDEACFTGLSLGLRLESYCPGNTTTTTTTGRKRKAARDSGINRPDEMCMMTLGLSFTPFPEVEEEEDSMTVGVHGPPSGLKSLPETCNSINGVITSNNDGSNFDGSRKKLRLSKDQSALLEDSFKIHRTLTQANKQTLADKLNLKPRQVEVWFQNRRARSKLKQIESEFERLKKNCESLTQRNQRLERELYEVRSMRDQRSVGYASRIPDQDPAASSLCSSCGKITGGRHS</sequence>
<dbReference type="Proteomes" id="UP001345219">
    <property type="component" value="Chromosome 15"/>
</dbReference>
<evidence type="ECO:0000256" key="5">
    <source>
        <dbReference type="ARBA" id="ARBA00023155"/>
    </source>
</evidence>
<gene>
    <name evidence="13" type="ORF">SAY87_018888</name>
</gene>
<dbReference type="GO" id="GO:0000981">
    <property type="term" value="F:DNA-binding transcription factor activity, RNA polymerase II-specific"/>
    <property type="evidence" value="ECO:0007669"/>
    <property type="project" value="InterPro"/>
</dbReference>
<feature type="coiled-coil region" evidence="10">
    <location>
        <begin position="158"/>
        <end position="199"/>
    </location>
</feature>
<dbReference type="InterPro" id="IPR017970">
    <property type="entry name" value="Homeobox_CS"/>
</dbReference>
<comment type="similarity">
    <text evidence="2">Belongs to the HD-ZIP homeobox family. Class II subfamily.</text>
</comment>
<keyword evidence="14" id="KW-1185">Reference proteome</keyword>
<evidence type="ECO:0000259" key="12">
    <source>
        <dbReference type="PROSITE" id="PS50071"/>
    </source>
</evidence>
<keyword evidence="10" id="KW-0175">Coiled coil</keyword>
<feature type="DNA-binding region" description="Homeobox" evidence="8">
    <location>
        <begin position="108"/>
        <end position="167"/>
    </location>
</feature>
<dbReference type="Gene3D" id="1.10.10.60">
    <property type="entry name" value="Homeodomain-like"/>
    <property type="match status" value="1"/>
</dbReference>
<keyword evidence="3" id="KW-0805">Transcription regulation</keyword>
<dbReference type="PANTHER" id="PTHR45714">
    <property type="entry name" value="HOMEOBOX-LEUCINE ZIPPER PROTEIN HAT14"/>
    <property type="match status" value="1"/>
</dbReference>
<feature type="domain" description="Homeobox" evidence="12">
    <location>
        <begin position="106"/>
        <end position="166"/>
    </location>
</feature>
<evidence type="ECO:0000256" key="9">
    <source>
        <dbReference type="RuleBase" id="RU000682"/>
    </source>
</evidence>
<comment type="caution">
    <text evidence="13">The sequence shown here is derived from an EMBL/GenBank/DDBJ whole genome shotgun (WGS) entry which is preliminary data.</text>
</comment>
<dbReference type="InterPro" id="IPR050762">
    <property type="entry name" value="HD-ZIP_Homeobox_LZ_Class_II"/>
</dbReference>
<evidence type="ECO:0000256" key="11">
    <source>
        <dbReference type="SAM" id="MobiDB-lite"/>
    </source>
</evidence>
<dbReference type="CDD" id="cd00086">
    <property type="entry name" value="homeodomain"/>
    <property type="match status" value="1"/>
</dbReference>
<dbReference type="PROSITE" id="PS00027">
    <property type="entry name" value="HOMEOBOX_1"/>
    <property type="match status" value="1"/>
</dbReference>
<evidence type="ECO:0000256" key="10">
    <source>
        <dbReference type="SAM" id="Coils"/>
    </source>
</evidence>
<evidence type="ECO:0000256" key="1">
    <source>
        <dbReference type="ARBA" id="ARBA00004123"/>
    </source>
</evidence>
<evidence type="ECO:0000256" key="2">
    <source>
        <dbReference type="ARBA" id="ARBA00006074"/>
    </source>
</evidence>
<dbReference type="SMART" id="SM00389">
    <property type="entry name" value="HOX"/>
    <property type="match status" value="1"/>
</dbReference>
<evidence type="ECO:0000313" key="13">
    <source>
        <dbReference type="EMBL" id="KAK4757587.1"/>
    </source>
</evidence>
<accession>A0AAN7K1L1</accession>
<proteinExistence type="inferred from homology"/>
<keyword evidence="5 8" id="KW-0371">Homeobox</keyword>
<dbReference type="InterPro" id="IPR001356">
    <property type="entry name" value="HD"/>
</dbReference>
<dbReference type="GO" id="GO:0005634">
    <property type="term" value="C:nucleus"/>
    <property type="evidence" value="ECO:0007669"/>
    <property type="project" value="UniProtKB-SubCell"/>
</dbReference>
<protein>
    <recommendedName>
        <fullName evidence="12">Homeobox domain-containing protein</fullName>
    </recommendedName>
</protein>
<keyword evidence="7 8" id="KW-0539">Nucleus</keyword>
<evidence type="ECO:0000256" key="7">
    <source>
        <dbReference type="ARBA" id="ARBA00023242"/>
    </source>
</evidence>
<evidence type="ECO:0000313" key="14">
    <source>
        <dbReference type="Proteomes" id="UP001345219"/>
    </source>
</evidence>
<evidence type="ECO:0000256" key="8">
    <source>
        <dbReference type="PROSITE-ProRule" id="PRU00108"/>
    </source>
</evidence>
<evidence type="ECO:0000256" key="6">
    <source>
        <dbReference type="ARBA" id="ARBA00023163"/>
    </source>
</evidence>
<keyword evidence="4 8" id="KW-0238">DNA-binding</keyword>
<dbReference type="InterPro" id="IPR009057">
    <property type="entry name" value="Homeodomain-like_sf"/>
</dbReference>
<dbReference type="SUPFAM" id="SSF46689">
    <property type="entry name" value="Homeodomain-like"/>
    <property type="match status" value="1"/>
</dbReference>
<dbReference type="PANTHER" id="PTHR45714:SF72">
    <property type="entry name" value="HOMEOBOX-LEUCINE ZIPPER PROTEIN HOX26-RELATED"/>
    <property type="match status" value="1"/>
</dbReference>
<dbReference type="EMBL" id="JAXIOK010000012">
    <property type="protein sequence ID" value="KAK4757587.1"/>
    <property type="molecule type" value="Genomic_DNA"/>
</dbReference>
<dbReference type="InterPro" id="IPR003106">
    <property type="entry name" value="Leu_zip_homeo"/>
</dbReference>
<evidence type="ECO:0000256" key="3">
    <source>
        <dbReference type="ARBA" id="ARBA00023015"/>
    </source>
</evidence>
<keyword evidence="6" id="KW-0804">Transcription</keyword>
<organism evidence="13 14">
    <name type="scientific">Trapa incisa</name>
    <dbReference type="NCBI Taxonomy" id="236973"/>
    <lineage>
        <taxon>Eukaryota</taxon>
        <taxon>Viridiplantae</taxon>
        <taxon>Streptophyta</taxon>
        <taxon>Embryophyta</taxon>
        <taxon>Tracheophyta</taxon>
        <taxon>Spermatophyta</taxon>
        <taxon>Magnoliopsida</taxon>
        <taxon>eudicotyledons</taxon>
        <taxon>Gunneridae</taxon>
        <taxon>Pentapetalae</taxon>
        <taxon>rosids</taxon>
        <taxon>malvids</taxon>
        <taxon>Myrtales</taxon>
        <taxon>Lythraceae</taxon>
        <taxon>Trapa</taxon>
    </lineage>
</organism>
<dbReference type="AlphaFoldDB" id="A0AAN7K1L1"/>
<dbReference type="PROSITE" id="PS50071">
    <property type="entry name" value="HOMEOBOX_2"/>
    <property type="match status" value="1"/>
</dbReference>
<name>A0AAN7K1L1_9MYRT</name>
<comment type="subcellular location">
    <subcellularLocation>
        <location evidence="1 8 9">Nucleus</location>
    </subcellularLocation>
</comment>
<dbReference type="Pfam" id="PF00046">
    <property type="entry name" value="Homeodomain"/>
    <property type="match status" value="1"/>
</dbReference>
<evidence type="ECO:0000256" key="4">
    <source>
        <dbReference type="ARBA" id="ARBA00023125"/>
    </source>
</evidence>
<dbReference type="SMART" id="SM00340">
    <property type="entry name" value="HALZ"/>
    <property type="match status" value="1"/>
</dbReference>
<reference evidence="13 14" key="1">
    <citation type="journal article" date="2023" name="Hortic Res">
        <title>Pangenome of water caltrop reveals structural variations and asymmetric subgenome divergence after allopolyploidization.</title>
        <authorList>
            <person name="Zhang X."/>
            <person name="Chen Y."/>
            <person name="Wang L."/>
            <person name="Yuan Y."/>
            <person name="Fang M."/>
            <person name="Shi L."/>
            <person name="Lu R."/>
            <person name="Comes H.P."/>
            <person name="Ma Y."/>
            <person name="Chen Y."/>
            <person name="Huang G."/>
            <person name="Zhou Y."/>
            <person name="Zheng Z."/>
            <person name="Qiu Y."/>
        </authorList>
    </citation>
    <scope>NUCLEOTIDE SEQUENCE [LARGE SCALE GENOMIC DNA]</scope>
    <source>
        <tissue evidence="13">Roots</tissue>
    </source>
</reference>